<organism evidence="1 2">
    <name type="scientific">Datura stramonium</name>
    <name type="common">Jimsonweed</name>
    <name type="synonym">Common thornapple</name>
    <dbReference type="NCBI Taxonomy" id="4076"/>
    <lineage>
        <taxon>Eukaryota</taxon>
        <taxon>Viridiplantae</taxon>
        <taxon>Streptophyta</taxon>
        <taxon>Embryophyta</taxon>
        <taxon>Tracheophyta</taxon>
        <taxon>Spermatophyta</taxon>
        <taxon>Magnoliopsida</taxon>
        <taxon>eudicotyledons</taxon>
        <taxon>Gunneridae</taxon>
        <taxon>Pentapetalae</taxon>
        <taxon>asterids</taxon>
        <taxon>lamiids</taxon>
        <taxon>Solanales</taxon>
        <taxon>Solanaceae</taxon>
        <taxon>Solanoideae</taxon>
        <taxon>Datureae</taxon>
        <taxon>Datura</taxon>
    </lineage>
</organism>
<evidence type="ECO:0000313" key="1">
    <source>
        <dbReference type="EMBL" id="MCD9644944.1"/>
    </source>
</evidence>
<evidence type="ECO:0000313" key="2">
    <source>
        <dbReference type="Proteomes" id="UP000823775"/>
    </source>
</evidence>
<proteinExistence type="predicted"/>
<sequence length="80" mass="8657">MEDSVPGESSFIISLRKSSVWPSVKPFVNGGLAAVLPATSSYFMLSSTTDSISPLNHLPNFFPEECSIYISILVMVEETG</sequence>
<protein>
    <submittedName>
        <fullName evidence="1">Uncharacterized protein</fullName>
    </submittedName>
</protein>
<dbReference type="EMBL" id="JACEIK010004295">
    <property type="protein sequence ID" value="MCD9644944.1"/>
    <property type="molecule type" value="Genomic_DNA"/>
</dbReference>
<dbReference type="Proteomes" id="UP000823775">
    <property type="component" value="Unassembled WGS sequence"/>
</dbReference>
<comment type="caution">
    <text evidence="1">The sequence shown here is derived from an EMBL/GenBank/DDBJ whole genome shotgun (WGS) entry which is preliminary data.</text>
</comment>
<gene>
    <name evidence="1" type="ORF">HAX54_033490</name>
</gene>
<accession>A0ABS8VE15</accession>
<reference evidence="1 2" key="1">
    <citation type="journal article" date="2021" name="BMC Genomics">
        <title>Datura genome reveals duplications of psychoactive alkaloid biosynthetic genes and high mutation rate following tissue culture.</title>
        <authorList>
            <person name="Rajewski A."/>
            <person name="Carter-House D."/>
            <person name="Stajich J."/>
            <person name="Litt A."/>
        </authorList>
    </citation>
    <scope>NUCLEOTIDE SEQUENCE [LARGE SCALE GENOMIC DNA]</scope>
    <source>
        <strain evidence="1">AR-01</strain>
    </source>
</reference>
<name>A0ABS8VE15_DATST</name>
<keyword evidence="2" id="KW-1185">Reference proteome</keyword>